<proteinExistence type="predicted"/>
<organism evidence="2 3">
    <name type="scientific">Thalictrum thalictroides</name>
    <name type="common">Rue-anemone</name>
    <name type="synonym">Anemone thalictroides</name>
    <dbReference type="NCBI Taxonomy" id="46969"/>
    <lineage>
        <taxon>Eukaryota</taxon>
        <taxon>Viridiplantae</taxon>
        <taxon>Streptophyta</taxon>
        <taxon>Embryophyta</taxon>
        <taxon>Tracheophyta</taxon>
        <taxon>Spermatophyta</taxon>
        <taxon>Magnoliopsida</taxon>
        <taxon>Ranunculales</taxon>
        <taxon>Ranunculaceae</taxon>
        <taxon>Thalictroideae</taxon>
        <taxon>Thalictrum</taxon>
    </lineage>
</organism>
<feature type="region of interest" description="Disordered" evidence="1">
    <location>
        <begin position="1"/>
        <end position="33"/>
    </location>
</feature>
<dbReference type="Proteomes" id="UP000554482">
    <property type="component" value="Unassembled WGS sequence"/>
</dbReference>
<dbReference type="AlphaFoldDB" id="A0A7J6VQT4"/>
<dbReference type="OrthoDB" id="778454at2759"/>
<evidence type="ECO:0000256" key="1">
    <source>
        <dbReference type="SAM" id="MobiDB-lite"/>
    </source>
</evidence>
<keyword evidence="3" id="KW-1185">Reference proteome</keyword>
<feature type="compositionally biased region" description="Polar residues" evidence="1">
    <location>
        <begin position="1"/>
        <end position="11"/>
    </location>
</feature>
<comment type="caution">
    <text evidence="2">The sequence shown here is derived from an EMBL/GenBank/DDBJ whole genome shotgun (WGS) entry which is preliminary data.</text>
</comment>
<dbReference type="EMBL" id="JABWDY010029073">
    <property type="protein sequence ID" value="KAF5186585.1"/>
    <property type="molecule type" value="Genomic_DNA"/>
</dbReference>
<reference evidence="2 3" key="1">
    <citation type="submission" date="2020-06" db="EMBL/GenBank/DDBJ databases">
        <title>Transcriptomic and genomic resources for Thalictrum thalictroides and T. hernandezii: Facilitating candidate gene discovery in an emerging model plant lineage.</title>
        <authorList>
            <person name="Arias T."/>
            <person name="Riano-Pachon D.M."/>
            <person name="Di Stilio V.S."/>
        </authorList>
    </citation>
    <scope>NUCLEOTIDE SEQUENCE [LARGE SCALE GENOMIC DNA]</scope>
    <source>
        <strain evidence="3">cv. WT478/WT964</strain>
        <tissue evidence="2">Leaves</tissue>
    </source>
</reference>
<evidence type="ECO:0000313" key="3">
    <source>
        <dbReference type="Proteomes" id="UP000554482"/>
    </source>
</evidence>
<accession>A0A7J6VQT4</accession>
<evidence type="ECO:0000313" key="2">
    <source>
        <dbReference type="EMBL" id="KAF5186585.1"/>
    </source>
</evidence>
<protein>
    <submittedName>
        <fullName evidence="2">Uncharacterized protein</fullName>
    </submittedName>
</protein>
<gene>
    <name evidence="2" type="ORF">FRX31_023829</name>
</gene>
<name>A0A7J6VQT4_THATH</name>
<sequence>MMQQLLGQFDSTLAERPKGSLASQLEPNPKGKGIYKASTSNKHVNAITTLCPGRKVRTRLNVFLNEIIQWEKK</sequence>